<proteinExistence type="predicted"/>
<sequence length="108" mass="12407">MAAMHPKKGRSIKDMLTKPTAGKTETDNPGTGKQRKEEMDEAPVTSNFLEGLFASLMDDIKVVKRDLLHDLKVVCRELEDVEREWRLCKSMKMPEARRSSSYNKKYFG</sequence>
<evidence type="ECO:0000313" key="2">
    <source>
        <dbReference type="EMBL" id="KAJ1207280.1"/>
    </source>
</evidence>
<accession>A0AAV7W328</accession>
<organism evidence="2 3">
    <name type="scientific">Pleurodeles waltl</name>
    <name type="common">Iberian ribbed newt</name>
    <dbReference type="NCBI Taxonomy" id="8319"/>
    <lineage>
        <taxon>Eukaryota</taxon>
        <taxon>Metazoa</taxon>
        <taxon>Chordata</taxon>
        <taxon>Craniata</taxon>
        <taxon>Vertebrata</taxon>
        <taxon>Euteleostomi</taxon>
        <taxon>Amphibia</taxon>
        <taxon>Batrachia</taxon>
        <taxon>Caudata</taxon>
        <taxon>Salamandroidea</taxon>
        <taxon>Salamandridae</taxon>
        <taxon>Pleurodelinae</taxon>
        <taxon>Pleurodeles</taxon>
    </lineage>
</organism>
<feature type="region of interest" description="Disordered" evidence="1">
    <location>
        <begin position="1"/>
        <end position="42"/>
    </location>
</feature>
<feature type="compositionally biased region" description="Basic residues" evidence="1">
    <location>
        <begin position="1"/>
        <end position="10"/>
    </location>
</feature>
<gene>
    <name evidence="2" type="ORF">NDU88_002671</name>
</gene>
<reference evidence="2" key="1">
    <citation type="journal article" date="2022" name="bioRxiv">
        <title>Sequencing and chromosome-scale assembly of the giantPleurodeles waltlgenome.</title>
        <authorList>
            <person name="Brown T."/>
            <person name="Elewa A."/>
            <person name="Iarovenko S."/>
            <person name="Subramanian E."/>
            <person name="Araus A.J."/>
            <person name="Petzold A."/>
            <person name="Susuki M."/>
            <person name="Suzuki K.-i.T."/>
            <person name="Hayashi T."/>
            <person name="Toyoda A."/>
            <person name="Oliveira C."/>
            <person name="Osipova E."/>
            <person name="Leigh N.D."/>
            <person name="Simon A."/>
            <person name="Yun M.H."/>
        </authorList>
    </citation>
    <scope>NUCLEOTIDE SEQUENCE</scope>
    <source>
        <strain evidence="2">20211129_DDA</strain>
        <tissue evidence="2">Liver</tissue>
    </source>
</reference>
<comment type="caution">
    <text evidence="2">The sequence shown here is derived from an EMBL/GenBank/DDBJ whole genome shotgun (WGS) entry which is preliminary data.</text>
</comment>
<evidence type="ECO:0000256" key="1">
    <source>
        <dbReference type="SAM" id="MobiDB-lite"/>
    </source>
</evidence>
<name>A0AAV7W328_PLEWA</name>
<keyword evidence="3" id="KW-1185">Reference proteome</keyword>
<dbReference type="Proteomes" id="UP001066276">
    <property type="component" value="Chromosome 1_2"/>
</dbReference>
<dbReference type="EMBL" id="JANPWB010000002">
    <property type="protein sequence ID" value="KAJ1207280.1"/>
    <property type="molecule type" value="Genomic_DNA"/>
</dbReference>
<protein>
    <submittedName>
        <fullName evidence="2">Uncharacterized protein</fullName>
    </submittedName>
</protein>
<evidence type="ECO:0000313" key="3">
    <source>
        <dbReference type="Proteomes" id="UP001066276"/>
    </source>
</evidence>
<dbReference type="AlphaFoldDB" id="A0AAV7W328"/>